<dbReference type="CDD" id="cd18280">
    <property type="entry name" value="BTB_POZ_BPM_plant"/>
    <property type="match status" value="1"/>
</dbReference>
<dbReference type="CDD" id="cd00121">
    <property type="entry name" value="MATH"/>
    <property type="match status" value="1"/>
</dbReference>
<dbReference type="InterPro" id="IPR056423">
    <property type="entry name" value="BACK_BPM_SPOP"/>
</dbReference>
<proteinExistence type="inferred from homology"/>
<evidence type="ECO:0000313" key="5">
    <source>
        <dbReference type="EMBL" id="RZC73487.1"/>
    </source>
</evidence>
<keyword evidence="6" id="KW-1185">Reference proteome</keyword>
<dbReference type="Pfam" id="PF22486">
    <property type="entry name" value="MATH_2"/>
    <property type="match status" value="1"/>
</dbReference>
<comment type="similarity">
    <text evidence="2">Belongs to the Tdpoz family.</text>
</comment>
<dbReference type="InterPro" id="IPR000210">
    <property type="entry name" value="BTB/POZ_dom"/>
</dbReference>
<dbReference type="PANTHER" id="PTHR26379:SF293">
    <property type="entry name" value="BTB_POZ AND MATH DOMAIN-CONTAINING PROTEIN 3"/>
    <property type="match status" value="1"/>
</dbReference>
<dbReference type="Pfam" id="PF24570">
    <property type="entry name" value="BACK_BPM_SPOP"/>
    <property type="match status" value="1"/>
</dbReference>
<dbReference type="SMART" id="SM00225">
    <property type="entry name" value="BTB"/>
    <property type="match status" value="2"/>
</dbReference>
<dbReference type="Pfam" id="PF00651">
    <property type="entry name" value="BTB"/>
    <property type="match status" value="2"/>
</dbReference>
<protein>
    <recommendedName>
        <fullName evidence="7">BTB domain-containing protein</fullName>
    </recommendedName>
</protein>
<dbReference type="SUPFAM" id="SSF54695">
    <property type="entry name" value="POZ domain"/>
    <property type="match status" value="2"/>
</dbReference>
<dbReference type="Proteomes" id="UP000316621">
    <property type="component" value="Chromosome 8"/>
</dbReference>
<dbReference type="SUPFAM" id="SSF49599">
    <property type="entry name" value="TRAF domain-like"/>
    <property type="match status" value="1"/>
</dbReference>
<name>A0A4Y7KKV4_PAPSO</name>
<evidence type="ECO:0000313" key="6">
    <source>
        <dbReference type="Proteomes" id="UP000316621"/>
    </source>
</evidence>
<dbReference type="Gene3D" id="2.60.210.10">
    <property type="entry name" value="Apoptosis, Tumor Necrosis Factor Receptor Associated Protein 2, Chain A"/>
    <property type="match status" value="1"/>
</dbReference>
<dbReference type="InterPro" id="IPR008974">
    <property type="entry name" value="TRAF-like"/>
</dbReference>
<dbReference type="InterPro" id="IPR045005">
    <property type="entry name" value="BPM1-6"/>
</dbReference>
<feature type="domain" description="BTB" evidence="3">
    <location>
        <begin position="59"/>
        <end position="126"/>
    </location>
</feature>
<evidence type="ECO:0000256" key="1">
    <source>
        <dbReference type="ARBA" id="ARBA00004906"/>
    </source>
</evidence>
<evidence type="ECO:0000259" key="3">
    <source>
        <dbReference type="PROSITE" id="PS50097"/>
    </source>
</evidence>
<dbReference type="OMA" id="CIEYLAS"/>
<dbReference type="GO" id="GO:0016567">
    <property type="term" value="P:protein ubiquitination"/>
    <property type="evidence" value="ECO:0007669"/>
    <property type="project" value="InterPro"/>
</dbReference>
<feature type="domain" description="BTB" evidence="3">
    <location>
        <begin position="375"/>
        <end position="442"/>
    </location>
</feature>
<dbReference type="InterPro" id="IPR011333">
    <property type="entry name" value="SKP1/BTB/POZ_sf"/>
</dbReference>
<reference evidence="5 6" key="1">
    <citation type="journal article" date="2018" name="Science">
        <title>The opium poppy genome and morphinan production.</title>
        <authorList>
            <person name="Guo L."/>
            <person name="Winzer T."/>
            <person name="Yang X."/>
            <person name="Li Y."/>
            <person name="Ning Z."/>
            <person name="He Z."/>
            <person name="Teodor R."/>
            <person name="Lu Y."/>
            <person name="Bowser T.A."/>
            <person name="Graham I.A."/>
            <person name="Ye K."/>
        </authorList>
    </citation>
    <scope>NUCLEOTIDE SEQUENCE [LARGE SCALE GENOMIC DNA]</scope>
    <source>
        <strain evidence="6">cv. HN1</strain>
        <tissue evidence="5">Leaves</tissue>
    </source>
</reference>
<gene>
    <name evidence="5" type="ORF">C5167_048967</name>
</gene>
<dbReference type="EMBL" id="CM010722">
    <property type="protein sequence ID" value="RZC73487.1"/>
    <property type="molecule type" value="Genomic_DNA"/>
</dbReference>
<evidence type="ECO:0000259" key="4">
    <source>
        <dbReference type="PROSITE" id="PS50144"/>
    </source>
</evidence>
<dbReference type="Gene3D" id="3.30.710.10">
    <property type="entry name" value="Potassium Channel Kv1.1, Chain A"/>
    <property type="match status" value="2"/>
</dbReference>
<evidence type="ECO:0000256" key="2">
    <source>
        <dbReference type="ARBA" id="ARBA00010846"/>
    </source>
</evidence>
<accession>A0A4Y7KKV4</accession>
<sequence>MERSELETSNYVKDDRLCILGTVSMVQTRFEEGKRHVIPVPPSDMIQNIKGLLESEVGSDITFHIGSEEFRAHKSILAARSPVFKAMFYGQMGNPDMETTVIEEFDPFAFKAMLLFLYSDELPEAHKLSDSDSVCTFTLMQHLLAAADRFDLARLKLMCEEKLCEDMIADTVADTLFLAERYQCQELKNVCLNFAAKPDNLGAVLCQFQYLKIIMAPNAAKSRKVSKSELSSSRLFYETVKVGGYDWKIRFYPVADEQASQEYISVFIEIESPGEVSVLVELKLLDQRREGQLFSKTTSPHTFKAGGDSTWGFKKYVKRSEFETSNYLKDDRLSIHATVIIVQTRFEEDKRYVIPVPPSDMIQNLKGLLKSEIGSDVTFQVANEEFRAHKWILAAGSPVFKAMFYGLVGNPDMDTVVVEEFDPFTFKAMLLFLYSDELPETHELSDSNSPCTSTSIY</sequence>
<dbReference type="PANTHER" id="PTHR26379">
    <property type="entry name" value="BTB/POZ AND MATH DOMAIN-CONTAINING PROTEIN 1"/>
    <property type="match status" value="1"/>
</dbReference>
<dbReference type="PROSITE" id="PS50097">
    <property type="entry name" value="BTB"/>
    <property type="match status" value="2"/>
</dbReference>
<dbReference type="AlphaFoldDB" id="A0A4Y7KKV4"/>
<feature type="domain" description="MATH" evidence="4">
    <location>
        <begin position="217"/>
        <end position="339"/>
    </location>
</feature>
<dbReference type="PROSITE" id="PS50144">
    <property type="entry name" value="MATH"/>
    <property type="match status" value="1"/>
</dbReference>
<dbReference type="STRING" id="3469.A0A4Y7KKV4"/>
<dbReference type="InterPro" id="IPR002083">
    <property type="entry name" value="MATH/TRAF_dom"/>
</dbReference>
<evidence type="ECO:0008006" key="7">
    <source>
        <dbReference type="Google" id="ProtNLM"/>
    </source>
</evidence>
<comment type="pathway">
    <text evidence="1">Protein modification; protein ubiquitination.</text>
</comment>
<organism evidence="5 6">
    <name type="scientific">Papaver somniferum</name>
    <name type="common">Opium poppy</name>
    <dbReference type="NCBI Taxonomy" id="3469"/>
    <lineage>
        <taxon>Eukaryota</taxon>
        <taxon>Viridiplantae</taxon>
        <taxon>Streptophyta</taxon>
        <taxon>Embryophyta</taxon>
        <taxon>Tracheophyta</taxon>
        <taxon>Spermatophyta</taxon>
        <taxon>Magnoliopsida</taxon>
        <taxon>Ranunculales</taxon>
        <taxon>Papaveraceae</taxon>
        <taxon>Papaveroideae</taxon>
        <taxon>Papaver</taxon>
    </lineage>
</organism>
<dbReference type="Gramene" id="RZC73487">
    <property type="protein sequence ID" value="RZC73487"/>
    <property type="gene ID" value="C5167_048967"/>
</dbReference>